<dbReference type="NCBIfam" id="TIGR03696">
    <property type="entry name" value="Rhs_assc_core"/>
    <property type="match status" value="1"/>
</dbReference>
<evidence type="ECO:0000256" key="1">
    <source>
        <dbReference type="SAM" id="MobiDB-lite"/>
    </source>
</evidence>
<dbReference type="HOGENOM" id="CLU_000662_1_0_11"/>
<keyword evidence="3" id="KW-1185">Reference proteome</keyword>
<dbReference type="NCBIfam" id="TIGR01643">
    <property type="entry name" value="YD_repeat_2x"/>
    <property type="match status" value="3"/>
</dbReference>
<reference evidence="2 3" key="1">
    <citation type="submission" date="2013-08" db="EMBL/GenBank/DDBJ databases">
        <authorList>
            <consortium name="DOE Joint Genome Institute"/>
            <person name="Eisen J."/>
            <person name="Huntemann M."/>
            <person name="Han J."/>
            <person name="Chen A."/>
            <person name="Kyrpides N."/>
            <person name="Mavromatis K."/>
            <person name="Markowitz V."/>
            <person name="Palaniappan K."/>
            <person name="Ivanova N."/>
            <person name="Schaumberg A."/>
            <person name="Pati A."/>
            <person name="Liolios K."/>
            <person name="Nordberg H.P."/>
            <person name="Cantor M.N."/>
            <person name="Hua S.X."/>
            <person name="Woyke T."/>
        </authorList>
    </citation>
    <scope>NUCLEOTIDE SEQUENCE [LARGE SCALE GENOMIC DNA]</scope>
    <source>
        <strain evidence="2 3">DSM 44927</strain>
    </source>
</reference>
<sequence>MASIYVAAHSMLGRLAGGFRRRNTRLVVAALAPALVAQVIFGSPALAASGMGLVSVAPTKSFPVSPVISHYTKPTPETSAKTAAPVWPSGSATVAFAGSTAQAAGSLPVTLAPGGKRAGKASPASDSPSKASVTVEPRSAAQAAGANGVVLAVTRADGVDKPGSVSITVSYRQFQEAFGGGWNARLALVSLPACALSTPDVPACRVQHPVTFANNPKTQTLSATATLPASPATAADARGAAFESASWTTESASSASLPTPLVLALTSDTSSSAGSGGGDYTATTLKSDSGSWSGGGSADSFTWSYPISTPEVPGGLEPSLGLSYDSQSVDGLTSATNNQAGVVGDGWDLTDSYIERSYASCNQNPAGSSKTYDNCWSNDDQLTISLDGDTSTLIKDDATGTYHSTGDPGERVQYETGAVNGAHNGEYWVVTSTDGTQYYFGLNELPGYAGTDAQTNSVDTEPVYATASGQPCYQTSFPSSYCEQAYRWNLDYVVDTHSDAISYWYAKTTAYYAQDLGTTAPSTSAYTRDSVLSKIEYGQRAGAVYSSTPAGQVDLSYAGRCSTSPTGCDTSTLSSSTASNWPDVPYDLNCASGATCSMQSPTFWSEDELTGIKTSALSGTSLTPVDSWALTYALPAIVDSKDTSTPSLWLSTIKQTGLDTTAGGSTSSVPLPQVTFSGTAMQNRVDMTDGYPWITRQRLNKIVTETGETISVGYSAPGCASSTPSSDSANTMLCYPVYWTPATASDPIKDYFNKYIVTGVTEEDPTGGFGNDTIQTIYTPVGNPAWHYDDNPLTPANQRTWDQFRGYSGMVVSTGTAPDPVTQTQYTYFRGMDGDYLTSTSTRSVTVSDTRGDAAVVDSNQYAGTTYETQVFNGTAVVSDAIDTPWTSSATATHALTGGLPSQQAFLTGQAEQRVYTPLASGSTRETETDYTHDSYGRATQVNALGDVSVASQHSCTTTSYADNTSTWILDLPDEVKTVSVPCTTTPALPADAISDDLTYYDGSATLGAVPTAGDATKTQKAASYTGSTPNYVTTATTVYDEYGRDTSDADADSRTTAMAYTPATGAEPTSIKVTDPKGLVTTTAYDPLRELPTTVTNPAGHITTEQYDALGRLTAVYEPGFAAATKVPNEKFTYTVSNSAPSVVDSYTLNDDESYRLSETIYDSMLRAREVQTGTVDGNRDITDTYYNTDGWTSETTNPYYNANPVGTTLVQTKTPPETQAQPGDVPAETGYTYDGVGRETAVISYNLGNETWRTTYSYGGNFTTTIPPAGGTATTTVTNALGQQTDLIQYLAGQPTNYATDPAGDYTDTTYTYDPAGQKATETDAAGNKWSWAYNLLGQQTDAYDPDAGHSVETYDNAGQVITSTDARGKQSTYVYDKDGRKTAAYDTTSTQTLSSSNETASWVYDTVMNGMPTSSTSYSNGDTYTSSIQAYNAMGLPAATKFTLTGTDADLVPSGGYTIGYGYTFTGLPKSVIDPAMGGLPSETVTTGYNAYGVPISLAGTGSVNWNYVTAIGYDQYDHPTQYTMPTVSGSVQATLSYDAQTSALTGIETTDSTSTNPVDQLAYFYDNGSHTVSPGSGLLTKVVDKQNGTATVDTQCFTYDYAQRLSQAWTATDNCLATPSPGSSAGVGGTDAPYWQSWTYDAAGDRLTQTDHATSGVTANDTTTTYHYPTQPSSTDQPTTLTNTTATGPNAIAETASYTYDTAGNETSQTGGTPGTETYTWNDQDQLQATTSSAGTTNYAYDADGDQIVMRDPASTTLTVGDAQLNLVSGSGNVTGTRYYSVGGVTVAERTNTGAVNCLIPDRQGTDQLAIATTAAQTVTHRQYLPFGQTRGAAPTWVGGDKGYIGGQADSTTSLETLGARVYNAASGRFLSVDPVFEADDPAQIAGYDYSGNDPVTLSDPTGQRDCVDSCGSEADQDYAKAISKQAYEEQQEYYDSEAKKAENQAIDDCTSNACIERTVRNTNNAKAKLALVNEYDKQQALKSEQAAQEVLAQRALAAQQAAAAKQSHSCGFMGLSCAWHAVTNYKILGIGVSDILSTAAMVVSIVSIAIPVLAPVAFGLNVASALYSGVSGDWFGLISAVPGFGIAARVVKLEKVARDADEMYDAARQLRAADPDLMSKGARQAFGKSAASARRDAKYMNGLNNRLTVAGGIGFWGIDECLSHC</sequence>
<feature type="compositionally biased region" description="Polar residues" evidence="1">
    <location>
        <begin position="1659"/>
        <end position="1672"/>
    </location>
</feature>
<dbReference type="InterPro" id="IPR022385">
    <property type="entry name" value="Rhs_assc_core"/>
</dbReference>
<dbReference type="Proteomes" id="UP000019485">
    <property type="component" value="Unassembled WGS sequence"/>
</dbReference>
<dbReference type="Gene3D" id="2.180.10.10">
    <property type="entry name" value="RHS repeat-associated core"/>
    <property type="match status" value="2"/>
</dbReference>
<evidence type="ECO:0000313" key="3">
    <source>
        <dbReference type="Proteomes" id="UP000019485"/>
    </source>
</evidence>
<feature type="compositionally biased region" description="Low complexity" evidence="1">
    <location>
        <begin position="1673"/>
        <end position="1684"/>
    </location>
</feature>
<protein>
    <submittedName>
        <fullName evidence="2">RHS repeat-associated core domain</fullName>
    </submittedName>
</protein>
<feature type="compositionally biased region" description="Low complexity" evidence="1">
    <location>
        <begin position="120"/>
        <end position="132"/>
    </location>
</feature>
<accession>W9E4M1</accession>
<dbReference type="EMBL" id="AZAN01000001">
    <property type="protein sequence ID" value="ETA71172.1"/>
    <property type="molecule type" value="Genomic_DNA"/>
</dbReference>
<organism evidence="2 3">
    <name type="scientific">Actinospica robiniae DSM 44927</name>
    <dbReference type="NCBI Taxonomy" id="479430"/>
    <lineage>
        <taxon>Bacteria</taxon>
        <taxon>Bacillati</taxon>
        <taxon>Actinomycetota</taxon>
        <taxon>Actinomycetes</taxon>
        <taxon>Catenulisporales</taxon>
        <taxon>Actinospicaceae</taxon>
        <taxon>Actinospica</taxon>
    </lineage>
</organism>
<feature type="region of interest" description="Disordered" evidence="1">
    <location>
        <begin position="1659"/>
        <end position="1684"/>
    </location>
</feature>
<dbReference type="InterPro" id="IPR006530">
    <property type="entry name" value="YD"/>
</dbReference>
<gene>
    <name evidence="2" type="ORF">ActroDRAFT_0204</name>
</gene>
<name>W9E4M1_9ACTN</name>
<proteinExistence type="predicted"/>
<comment type="caution">
    <text evidence="2">The sequence shown here is derived from an EMBL/GenBank/DDBJ whole genome shotgun (WGS) entry which is preliminary data.</text>
</comment>
<dbReference type="PANTHER" id="PTHR32305:SF17">
    <property type="entry name" value="TRNA NUCLEASE WAPA"/>
    <property type="match status" value="1"/>
</dbReference>
<dbReference type="InterPro" id="IPR050708">
    <property type="entry name" value="T6SS_VgrG/RHS"/>
</dbReference>
<feature type="region of interest" description="Disordered" evidence="1">
    <location>
        <begin position="114"/>
        <end position="139"/>
    </location>
</feature>
<dbReference type="PANTHER" id="PTHR32305">
    <property type="match status" value="1"/>
</dbReference>
<evidence type="ECO:0000313" key="2">
    <source>
        <dbReference type="EMBL" id="ETA71172.1"/>
    </source>
</evidence>
<dbReference type="PATRIC" id="fig|479430.3.peg.211"/>